<evidence type="ECO:0000256" key="1">
    <source>
        <dbReference type="SAM" id="Phobius"/>
    </source>
</evidence>
<dbReference type="NCBIfam" id="NF045716">
    <property type="entry name" value="sulf_resp_HmcE"/>
    <property type="match status" value="1"/>
</dbReference>
<name>A0A1H2DUD9_9BACT</name>
<keyword evidence="1" id="KW-1133">Transmembrane helix</keyword>
<keyword evidence="1" id="KW-0472">Membrane</keyword>
<organism evidence="2 3">
    <name type="scientific">Desulfobacula phenolica</name>
    <dbReference type="NCBI Taxonomy" id="90732"/>
    <lineage>
        <taxon>Bacteria</taxon>
        <taxon>Pseudomonadati</taxon>
        <taxon>Thermodesulfobacteriota</taxon>
        <taxon>Desulfobacteria</taxon>
        <taxon>Desulfobacterales</taxon>
        <taxon>Desulfobacteraceae</taxon>
        <taxon>Desulfobacula</taxon>
    </lineage>
</organism>
<keyword evidence="1" id="KW-0812">Transmembrane</keyword>
<evidence type="ECO:0000313" key="3">
    <source>
        <dbReference type="Proteomes" id="UP000199608"/>
    </source>
</evidence>
<feature type="transmembrane region" description="Helical" evidence="1">
    <location>
        <begin position="73"/>
        <end position="93"/>
    </location>
</feature>
<reference evidence="3" key="1">
    <citation type="submission" date="2016-10" db="EMBL/GenBank/DDBJ databases">
        <authorList>
            <person name="Varghese N."/>
            <person name="Submissions S."/>
        </authorList>
    </citation>
    <scope>NUCLEOTIDE SEQUENCE [LARGE SCALE GENOMIC DNA]</scope>
    <source>
        <strain evidence="3">DSM 3384</strain>
    </source>
</reference>
<evidence type="ECO:0000313" key="2">
    <source>
        <dbReference type="EMBL" id="SDT86424.1"/>
    </source>
</evidence>
<protein>
    <submittedName>
        <fullName evidence="2">Nitrate reductase gamma subunit</fullName>
    </submittedName>
</protein>
<dbReference type="AlphaFoldDB" id="A0A1H2DUD9"/>
<feature type="transmembrane region" description="Helical" evidence="1">
    <location>
        <begin position="7"/>
        <end position="29"/>
    </location>
</feature>
<dbReference type="InterPro" id="IPR054903">
    <property type="entry name" value="sulf_resp_HmcE"/>
</dbReference>
<dbReference type="EMBL" id="FNLL01000002">
    <property type="protein sequence ID" value="SDT86424.1"/>
    <property type="molecule type" value="Genomic_DNA"/>
</dbReference>
<dbReference type="Gene3D" id="1.20.950.20">
    <property type="entry name" value="Transmembrane di-heme cytochromes, Chain C"/>
    <property type="match status" value="1"/>
</dbReference>
<dbReference type="InterPro" id="IPR036197">
    <property type="entry name" value="NarG-like_sf"/>
</dbReference>
<gene>
    <name evidence="2" type="ORF">SAMN04487931_102199</name>
</gene>
<feature type="transmembrane region" description="Helical" evidence="1">
    <location>
        <begin position="105"/>
        <end position="128"/>
    </location>
</feature>
<feature type="transmembrane region" description="Helical" evidence="1">
    <location>
        <begin position="148"/>
        <end position="166"/>
    </location>
</feature>
<feature type="transmembrane region" description="Helical" evidence="1">
    <location>
        <begin position="173"/>
        <end position="191"/>
    </location>
</feature>
<sequence length="225" mass="25709">MHDLLTGVCFWIALGVCLIGMLARFIMYFRGLSWQLDRVAYKAHLGAGFKGAWRSIYKWLIPFGTYGWRTQPFITLAFFGFHIGAVLLPLFLLGHNLFLKEKLGFSFFTLNTSVADVLTWVAVVSAVFLVLRRLVLPEVRIMTTLYDYFILLISLAPFVTGLFARYQVGDYSFWLNMHIFCGELLLIAIPFTKLSHVFLFFASRAQLGMDFGIKRGGMKGTKMAW</sequence>
<accession>A0A1H2DUD9</accession>
<keyword evidence="3" id="KW-1185">Reference proteome</keyword>
<proteinExistence type="predicted"/>
<dbReference type="Proteomes" id="UP000199608">
    <property type="component" value="Unassembled WGS sequence"/>
</dbReference>
<dbReference type="SUPFAM" id="SSF103501">
    <property type="entry name" value="Respiratory nitrate reductase 1 gamma chain"/>
    <property type="match status" value="1"/>
</dbReference>
<dbReference type="RefSeq" id="WP_014959022.1">
    <property type="nucleotide sequence ID" value="NZ_FNLL01000002.1"/>
</dbReference>